<organism evidence="8 9">
    <name type="scientific">Pedobacter caeni</name>
    <dbReference type="NCBI Taxonomy" id="288992"/>
    <lineage>
        <taxon>Bacteria</taxon>
        <taxon>Pseudomonadati</taxon>
        <taxon>Bacteroidota</taxon>
        <taxon>Sphingobacteriia</taxon>
        <taxon>Sphingobacteriales</taxon>
        <taxon>Sphingobacteriaceae</taxon>
        <taxon>Pedobacter</taxon>
    </lineage>
</organism>
<name>A0A1M5GDB2_9SPHI</name>
<keyword evidence="9" id="KW-1185">Reference proteome</keyword>
<gene>
    <name evidence="8" type="ORF">SAMN04488522_104166</name>
</gene>
<dbReference type="STRING" id="288992.SAMN04488522_104166"/>
<feature type="transmembrane region" description="Helical" evidence="6">
    <location>
        <begin position="75"/>
        <end position="95"/>
    </location>
</feature>
<feature type="domain" description="Major facilitator superfamily (MFS) profile" evidence="7">
    <location>
        <begin position="7"/>
        <end position="410"/>
    </location>
</feature>
<feature type="transmembrane region" description="Helical" evidence="6">
    <location>
        <begin position="296"/>
        <end position="314"/>
    </location>
</feature>
<keyword evidence="5 6" id="KW-0472">Membrane</keyword>
<keyword evidence="4 6" id="KW-1133">Transmembrane helix</keyword>
<evidence type="ECO:0000256" key="5">
    <source>
        <dbReference type="ARBA" id="ARBA00023136"/>
    </source>
</evidence>
<dbReference type="Gene3D" id="1.20.1250.20">
    <property type="entry name" value="MFS general substrate transporter like domains"/>
    <property type="match status" value="2"/>
</dbReference>
<feature type="transmembrane region" description="Helical" evidence="6">
    <location>
        <begin position="5"/>
        <end position="26"/>
    </location>
</feature>
<dbReference type="EMBL" id="FQUQ01000004">
    <property type="protein sequence ID" value="SHG01669.1"/>
    <property type="molecule type" value="Genomic_DNA"/>
</dbReference>
<keyword evidence="2" id="KW-1003">Cell membrane</keyword>
<dbReference type="AlphaFoldDB" id="A0A1M5GDB2"/>
<proteinExistence type="predicted"/>
<dbReference type="PANTHER" id="PTHR43702">
    <property type="entry name" value="L-FUCOSE-PROTON SYMPORTER"/>
    <property type="match status" value="1"/>
</dbReference>
<feature type="transmembrane region" description="Helical" evidence="6">
    <location>
        <begin position="230"/>
        <end position="250"/>
    </location>
</feature>
<feature type="transmembrane region" description="Helical" evidence="6">
    <location>
        <begin position="355"/>
        <end position="374"/>
    </location>
</feature>
<dbReference type="GO" id="GO:0022857">
    <property type="term" value="F:transmembrane transporter activity"/>
    <property type="evidence" value="ECO:0007669"/>
    <property type="project" value="InterPro"/>
</dbReference>
<comment type="subcellular location">
    <subcellularLocation>
        <location evidence="1">Cell inner membrane</location>
        <topology evidence="1">Multi-pass membrane protein</topology>
    </subcellularLocation>
</comment>
<accession>A0A1M5GDB2</accession>
<dbReference type="SUPFAM" id="SSF103473">
    <property type="entry name" value="MFS general substrate transporter"/>
    <property type="match status" value="1"/>
</dbReference>
<protein>
    <submittedName>
        <fullName evidence="8">Fucose permease</fullName>
    </submittedName>
</protein>
<feature type="transmembrane region" description="Helical" evidence="6">
    <location>
        <begin position="320"/>
        <end position="343"/>
    </location>
</feature>
<feature type="transmembrane region" description="Helical" evidence="6">
    <location>
        <begin position="133"/>
        <end position="158"/>
    </location>
</feature>
<evidence type="ECO:0000259" key="7">
    <source>
        <dbReference type="PROSITE" id="PS50850"/>
    </source>
</evidence>
<feature type="transmembrane region" description="Helical" evidence="6">
    <location>
        <begin position="380"/>
        <end position="401"/>
    </location>
</feature>
<dbReference type="GO" id="GO:0005886">
    <property type="term" value="C:plasma membrane"/>
    <property type="evidence" value="ECO:0007669"/>
    <property type="project" value="UniProtKB-SubCell"/>
</dbReference>
<feature type="transmembrane region" description="Helical" evidence="6">
    <location>
        <begin position="101"/>
        <end position="121"/>
    </location>
</feature>
<evidence type="ECO:0000256" key="4">
    <source>
        <dbReference type="ARBA" id="ARBA00022989"/>
    </source>
</evidence>
<dbReference type="Proteomes" id="UP000184287">
    <property type="component" value="Unassembled WGS sequence"/>
</dbReference>
<evidence type="ECO:0000256" key="2">
    <source>
        <dbReference type="ARBA" id="ARBA00022475"/>
    </source>
</evidence>
<dbReference type="InterPro" id="IPR036259">
    <property type="entry name" value="MFS_trans_sf"/>
</dbReference>
<evidence type="ECO:0000256" key="3">
    <source>
        <dbReference type="ARBA" id="ARBA00022692"/>
    </source>
</evidence>
<keyword evidence="3 6" id="KW-0812">Transmembrane</keyword>
<dbReference type="OrthoDB" id="3225787at2"/>
<reference evidence="9" key="1">
    <citation type="submission" date="2016-11" db="EMBL/GenBank/DDBJ databases">
        <authorList>
            <person name="Varghese N."/>
            <person name="Submissions S."/>
        </authorList>
    </citation>
    <scope>NUCLEOTIDE SEQUENCE [LARGE SCALE GENOMIC DNA]</scope>
    <source>
        <strain evidence="9">DSM 16990</strain>
    </source>
</reference>
<evidence type="ECO:0000313" key="9">
    <source>
        <dbReference type="Proteomes" id="UP000184287"/>
    </source>
</evidence>
<dbReference type="PROSITE" id="PS50850">
    <property type="entry name" value="MFS"/>
    <property type="match status" value="1"/>
</dbReference>
<dbReference type="RefSeq" id="WP_073232896.1">
    <property type="nucleotide sequence ID" value="NZ_FQUQ01000004.1"/>
</dbReference>
<feature type="transmembrane region" description="Helical" evidence="6">
    <location>
        <begin position="178"/>
        <end position="202"/>
    </location>
</feature>
<evidence type="ECO:0000313" key="8">
    <source>
        <dbReference type="EMBL" id="SHG01669.1"/>
    </source>
</evidence>
<feature type="transmembrane region" description="Helical" evidence="6">
    <location>
        <begin position="270"/>
        <end position="289"/>
    </location>
</feature>
<dbReference type="Pfam" id="PF07690">
    <property type="entry name" value="MFS_1"/>
    <property type="match status" value="1"/>
</dbReference>
<sequence length="422" mass="46366">MKRNYFVLGLILLTFFVISFLTNIIGPLVPDIIRSFSLSLTTVALLPFAFFIAYGVMSIPSGILVEKYGEKKVMCAAFFISFLGALLFVITPGYFSYMCSLFFIGAGMAMLQVAINPLLRVAGGEEHFAFNSVLAQFFFGLASFLSPLVYSYLVLNIGKPEGDSSAIISFFESITPKALPWISLYWIFAIISVLMVIVIALIKIPKVELKGEEKVGGWETNTTLLKNPTVIFYFLAIFCYVGLEQGVANWMSEFLNTYHQIDPKTAGASAVSWFWGLLTIGTLLGLLLLKFMDSRKVLILFTGAAILSLAFALFGPAAIALWAFPMVGFFASVMWSIIISLALNSMNKHHGALSGILITGICGGAVIPLLIGWIGDMTSLKTGMIFMFIMLTYILNIGFWAKPLVQNETISSKKNKKATNNE</sequence>
<dbReference type="InterPro" id="IPR011701">
    <property type="entry name" value="MFS"/>
</dbReference>
<dbReference type="InterPro" id="IPR020846">
    <property type="entry name" value="MFS_dom"/>
</dbReference>
<dbReference type="PANTHER" id="PTHR43702:SF12">
    <property type="entry name" value="N-ACETYL GLUCOSAMINE TRANSPORTER NAGP"/>
    <property type="match status" value="1"/>
</dbReference>
<evidence type="ECO:0000256" key="1">
    <source>
        <dbReference type="ARBA" id="ARBA00004429"/>
    </source>
</evidence>
<evidence type="ECO:0000256" key="6">
    <source>
        <dbReference type="SAM" id="Phobius"/>
    </source>
</evidence>
<dbReference type="InterPro" id="IPR050375">
    <property type="entry name" value="MFS_TsgA-like"/>
</dbReference>